<feature type="region of interest" description="Disordered" evidence="1">
    <location>
        <begin position="76"/>
        <end position="105"/>
    </location>
</feature>
<dbReference type="EMBL" id="AKHW03006807">
    <property type="protein sequence ID" value="KYO18502.1"/>
    <property type="molecule type" value="Genomic_DNA"/>
</dbReference>
<evidence type="ECO:0000313" key="3">
    <source>
        <dbReference type="Proteomes" id="UP000050525"/>
    </source>
</evidence>
<organism evidence="2 3">
    <name type="scientific">Alligator mississippiensis</name>
    <name type="common">American alligator</name>
    <dbReference type="NCBI Taxonomy" id="8496"/>
    <lineage>
        <taxon>Eukaryota</taxon>
        <taxon>Metazoa</taxon>
        <taxon>Chordata</taxon>
        <taxon>Craniata</taxon>
        <taxon>Vertebrata</taxon>
        <taxon>Euteleostomi</taxon>
        <taxon>Archelosauria</taxon>
        <taxon>Archosauria</taxon>
        <taxon>Crocodylia</taxon>
        <taxon>Alligatoridae</taxon>
        <taxon>Alligatorinae</taxon>
        <taxon>Alligator</taxon>
    </lineage>
</organism>
<comment type="caution">
    <text evidence="2">The sequence shown here is derived from an EMBL/GenBank/DDBJ whole genome shotgun (WGS) entry which is preliminary data.</text>
</comment>
<protein>
    <submittedName>
        <fullName evidence="2">Uncharacterized protein</fullName>
    </submittedName>
</protein>
<evidence type="ECO:0000313" key="2">
    <source>
        <dbReference type="EMBL" id="KYO18502.1"/>
    </source>
</evidence>
<dbReference type="Proteomes" id="UP000050525">
    <property type="component" value="Unassembled WGS sequence"/>
</dbReference>
<sequence>MKSIGLASYRAAMGVGFAFEYLEQWVHLHYWEEKHAENQMQKPQLDSESLCSSNNKRPQPGLALLCKANYKQRVPAPTHRQCGEEESTDVDLRTQTFSGQRSAPA</sequence>
<dbReference type="AlphaFoldDB" id="A0A151M1Y7"/>
<feature type="compositionally biased region" description="Polar residues" evidence="1">
    <location>
        <begin position="93"/>
        <end position="105"/>
    </location>
</feature>
<gene>
    <name evidence="2" type="ORF">Y1Q_0014775</name>
</gene>
<accession>A0A151M1Y7</accession>
<name>A0A151M1Y7_ALLMI</name>
<proteinExistence type="predicted"/>
<reference evidence="2 3" key="1">
    <citation type="journal article" date="2012" name="Genome Biol.">
        <title>Sequencing three crocodilian genomes to illuminate the evolution of archosaurs and amniotes.</title>
        <authorList>
            <person name="St John J.A."/>
            <person name="Braun E.L."/>
            <person name="Isberg S.R."/>
            <person name="Miles L.G."/>
            <person name="Chong A.Y."/>
            <person name="Gongora J."/>
            <person name="Dalzell P."/>
            <person name="Moran C."/>
            <person name="Bed'hom B."/>
            <person name="Abzhanov A."/>
            <person name="Burgess S.C."/>
            <person name="Cooksey A.M."/>
            <person name="Castoe T.A."/>
            <person name="Crawford N.G."/>
            <person name="Densmore L.D."/>
            <person name="Drew J.C."/>
            <person name="Edwards S.V."/>
            <person name="Faircloth B.C."/>
            <person name="Fujita M.K."/>
            <person name="Greenwold M.J."/>
            <person name="Hoffmann F.G."/>
            <person name="Howard J.M."/>
            <person name="Iguchi T."/>
            <person name="Janes D.E."/>
            <person name="Khan S.Y."/>
            <person name="Kohno S."/>
            <person name="de Koning A.J."/>
            <person name="Lance S.L."/>
            <person name="McCarthy F.M."/>
            <person name="McCormack J.E."/>
            <person name="Merchant M.E."/>
            <person name="Peterson D.G."/>
            <person name="Pollock D.D."/>
            <person name="Pourmand N."/>
            <person name="Raney B.J."/>
            <person name="Roessler K.A."/>
            <person name="Sanford J.R."/>
            <person name="Sawyer R.H."/>
            <person name="Schmidt C.J."/>
            <person name="Triplett E.W."/>
            <person name="Tuberville T.D."/>
            <person name="Venegas-Anaya M."/>
            <person name="Howard J.T."/>
            <person name="Jarvis E.D."/>
            <person name="Guillette L.J.Jr."/>
            <person name="Glenn T.C."/>
            <person name="Green R.E."/>
            <person name="Ray D.A."/>
        </authorList>
    </citation>
    <scope>NUCLEOTIDE SEQUENCE [LARGE SCALE GENOMIC DNA]</scope>
    <source>
        <strain evidence="2">KSC_2009_1</strain>
    </source>
</reference>
<keyword evidence="3" id="KW-1185">Reference proteome</keyword>
<evidence type="ECO:0000256" key="1">
    <source>
        <dbReference type="SAM" id="MobiDB-lite"/>
    </source>
</evidence>